<dbReference type="Proteomes" id="UP000183900">
    <property type="component" value="Unassembled WGS sequence"/>
</dbReference>
<protein>
    <submittedName>
        <fullName evidence="2">Nucleoside-diphosphate-sugar epimerase</fullName>
    </submittedName>
</protein>
<proteinExistence type="predicted"/>
<dbReference type="SUPFAM" id="SSF51735">
    <property type="entry name" value="NAD(P)-binding Rossmann-fold domains"/>
    <property type="match status" value="1"/>
</dbReference>
<dbReference type="PANTHER" id="PTHR48079:SF6">
    <property type="entry name" value="NAD(P)-BINDING DOMAIN-CONTAINING PROTEIN-RELATED"/>
    <property type="match status" value="1"/>
</dbReference>
<dbReference type="GO" id="GO:0005737">
    <property type="term" value="C:cytoplasm"/>
    <property type="evidence" value="ECO:0007669"/>
    <property type="project" value="TreeGrafter"/>
</dbReference>
<organism evidence="2 3">
    <name type="scientific">Pannonibacter indicus</name>
    <dbReference type="NCBI Taxonomy" id="466044"/>
    <lineage>
        <taxon>Bacteria</taxon>
        <taxon>Pseudomonadati</taxon>
        <taxon>Pseudomonadota</taxon>
        <taxon>Alphaproteobacteria</taxon>
        <taxon>Hyphomicrobiales</taxon>
        <taxon>Stappiaceae</taxon>
        <taxon>Pannonibacter</taxon>
    </lineage>
</organism>
<dbReference type="InterPro" id="IPR036291">
    <property type="entry name" value="NAD(P)-bd_dom_sf"/>
</dbReference>
<name>A0A0K6I4W1_9HYPH</name>
<dbReference type="Pfam" id="PF01370">
    <property type="entry name" value="Epimerase"/>
    <property type="match status" value="1"/>
</dbReference>
<keyword evidence="3" id="KW-1185">Reference proteome</keyword>
<evidence type="ECO:0000313" key="2">
    <source>
        <dbReference type="EMBL" id="CUA98347.1"/>
    </source>
</evidence>
<feature type="domain" description="NAD-dependent epimerase/dehydratase" evidence="1">
    <location>
        <begin position="3"/>
        <end position="205"/>
    </location>
</feature>
<reference evidence="3" key="1">
    <citation type="submission" date="2015-08" db="EMBL/GenBank/DDBJ databases">
        <authorList>
            <person name="Varghese N."/>
        </authorList>
    </citation>
    <scope>NUCLEOTIDE SEQUENCE [LARGE SCALE GENOMIC DNA]</scope>
    <source>
        <strain evidence="3">DSM 23407</strain>
    </source>
</reference>
<dbReference type="InterPro" id="IPR001509">
    <property type="entry name" value="Epimerase_deHydtase"/>
</dbReference>
<gene>
    <name evidence="2" type="ORF">Ga0061067_109110</name>
</gene>
<sequence length="305" mass="31711">MDVFLTGATGLIGSAILRRLRQDGRRVAALARSSASAEEIDSLGAIPVPGDLEEPETWIHSALSCKGIIHAAGGPAAAERHFAAVMRQACLQAAAPPRLVYTGGIWLFPPSGEAVLSESTAFEPLPAFGHLAEIIRSLQNVQRMGVAVIHPALVCGPDAGPLAEMAAAACSSEPFRTKATEDTLWPLVDADDLAELYLLALDSPQFRLSLFGAGIGSARVGEIAGLVGEACGAPVTLEALSGTPEDPRLDWQAGYGRSQTVSPARAVKMLGWEPKRTSLESLVSIAAGPLPSPLPRRETSGPGTG</sequence>
<dbReference type="AlphaFoldDB" id="A0A0K6I4W1"/>
<dbReference type="Gene3D" id="3.40.50.720">
    <property type="entry name" value="NAD(P)-binding Rossmann-like Domain"/>
    <property type="match status" value="1"/>
</dbReference>
<dbReference type="GO" id="GO:0004029">
    <property type="term" value="F:aldehyde dehydrogenase (NAD+) activity"/>
    <property type="evidence" value="ECO:0007669"/>
    <property type="project" value="TreeGrafter"/>
</dbReference>
<dbReference type="EMBL" id="CYHE01000009">
    <property type="protein sequence ID" value="CUA98347.1"/>
    <property type="molecule type" value="Genomic_DNA"/>
</dbReference>
<evidence type="ECO:0000313" key="3">
    <source>
        <dbReference type="Proteomes" id="UP000183900"/>
    </source>
</evidence>
<evidence type="ECO:0000259" key="1">
    <source>
        <dbReference type="Pfam" id="PF01370"/>
    </source>
</evidence>
<dbReference type="PANTHER" id="PTHR48079">
    <property type="entry name" value="PROTEIN YEEZ"/>
    <property type="match status" value="1"/>
</dbReference>
<dbReference type="InterPro" id="IPR051783">
    <property type="entry name" value="NAD(P)-dependent_oxidoreduct"/>
</dbReference>
<accession>A0A0K6I4W1</accession>